<dbReference type="GeneID" id="105427177"/>
<evidence type="ECO:0000259" key="4">
    <source>
        <dbReference type="Pfam" id="PF01965"/>
    </source>
</evidence>
<protein>
    <submittedName>
        <fullName evidence="6">Protein dj-1beta-like</fullName>
    </submittedName>
</protein>
<keyword evidence="3" id="KW-0558">Oxidation</keyword>
<dbReference type="RefSeq" id="XP_011637116.1">
    <property type="nucleotide sequence ID" value="XM_011638814.1"/>
</dbReference>
<dbReference type="GO" id="GO:0051896">
    <property type="term" value="P:regulation of phosphatidylinositol 3-kinase/protein kinase B signal transduction"/>
    <property type="evidence" value="ECO:0007669"/>
    <property type="project" value="UniProtKB-ARBA"/>
</dbReference>
<proteinExistence type="predicted"/>
<dbReference type="GO" id="GO:0006979">
    <property type="term" value="P:response to oxidative stress"/>
    <property type="evidence" value="ECO:0007669"/>
    <property type="project" value="UniProtKB-ARBA"/>
</dbReference>
<accession>A0A6I9W579</accession>
<reference evidence="6" key="1">
    <citation type="submission" date="2025-08" db="UniProtKB">
        <authorList>
            <consortium name="RefSeq"/>
        </authorList>
    </citation>
    <scope>IDENTIFICATION</scope>
</reference>
<keyword evidence="2" id="KW-0963">Cytoplasm</keyword>
<dbReference type="InterPro" id="IPR029062">
    <property type="entry name" value="Class_I_gatase-like"/>
</dbReference>
<dbReference type="SUPFAM" id="SSF52317">
    <property type="entry name" value="Class I glutamine amidotransferase-like"/>
    <property type="match status" value="1"/>
</dbReference>
<dbReference type="GO" id="GO:1903189">
    <property type="term" value="P:glyoxal metabolic process"/>
    <property type="evidence" value="ECO:0007669"/>
    <property type="project" value="TreeGrafter"/>
</dbReference>
<dbReference type="FunFam" id="3.40.50.880:FF:000022">
    <property type="entry name" value="protein deglycase DJ-1"/>
    <property type="match status" value="1"/>
</dbReference>
<feature type="domain" description="DJ-1/PfpI" evidence="4">
    <location>
        <begin position="4"/>
        <end position="168"/>
    </location>
</feature>
<dbReference type="KEGG" id="pbar:105427177"/>
<dbReference type="GO" id="GO:0046295">
    <property type="term" value="P:glycolate biosynthetic process"/>
    <property type="evidence" value="ECO:0007669"/>
    <property type="project" value="TreeGrafter"/>
</dbReference>
<evidence type="ECO:0000256" key="1">
    <source>
        <dbReference type="ARBA" id="ARBA00004496"/>
    </source>
</evidence>
<dbReference type="PANTHER" id="PTHR48094">
    <property type="entry name" value="PROTEIN/NUCLEIC ACID DEGLYCASE DJ-1-RELATED"/>
    <property type="match status" value="1"/>
</dbReference>
<dbReference type="InterPro" id="IPR002818">
    <property type="entry name" value="DJ-1/PfpI"/>
</dbReference>
<sequence length="189" mass="20391">MAKKTAILVIADGSEEMEAVITVDVLRRAGIAVTVAGVWDANCVKCSRDIKICTDARFTDATCDKSYDIVILPGGLSGSKALASSVEVGRLLEEQDRENKLIAAICAAPIALKAHNIGKGKRITSYPTMKNDLCNDYKYVEEKVVIDGNIITSQGPATAFDFGLTIVEILLNKETALTVAKAMLYENYK</sequence>
<evidence type="ECO:0000256" key="2">
    <source>
        <dbReference type="ARBA" id="ARBA00022490"/>
    </source>
</evidence>
<dbReference type="Gene3D" id="3.40.50.880">
    <property type="match status" value="1"/>
</dbReference>
<organism evidence="5 6">
    <name type="scientific">Pogonomyrmex barbatus</name>
    <name type="common">red harvester ant</name>
    <dbReference type="NCBI Taxonomy" id="144034"/>
    <lineage>
        <taxon>Eukaryota</taxon>
        <taxon>Metazoa</taxon>
        <taxon>Ecdysozoa</taxon>
        <taxon>Arthropoda</taxon>
        <taxon>Hexapoda</taxon>
        <taxon>Insecta</taxon>
        <taxon>Pterygota</taxon>
        <taxon>Neoptera</taxon>
        <taxon>Endopterygota</taxon>
        <taxon>Hymenoptera</taxon>
        <taxon>Apocrita</taxon>
        <taxon>Aculeata</taxon>
        <taxon>Formicoidea</taxon>
        <taxon>Formicidae</taxon>
        <taxon>Myrmicinae</taxon>
        <taxon>Pogonomyrmex</taxon>
    </lineage>
</organism>
<dbReference type="Pfam" id="PF01965">
    <property type="entry name" value="DJ-1_PfpI"/>
    <property type="match status" value="1"/>
</dbReference>
<dbReference type="OrthoDB" id="543156at2759"/>
<dbReference type="GO" id="GO:0005739">
    <property type="term" value="C:mitochondrion"/>
    <property type="evidence" value="ECO:0007669"/>
    <property type="project" value="TreeGrafter"/>
</dbReference>
<dbReference type="Proteomes" id="UP000504615">
    <property type="component" value="Unplaced"/>
</dbReference>
<dbReference type="AlphaFoldDB" id="A0A6I9W579"/>
<evidence type="ECO:0000256" key="3">
    <source>
        <dbReference type="ARBA" id="ARBA00023097"/>
    </source>
</evidence>
<dbReference type="GO" id="GO:0005634">
    <property type="term" value="C:nucleus"/>
    <property type="evidence" value="ECO:0007669"/>
    <property type="project" value="TreeGrafter"/>
</dbReference>
<dbReference type="InterPro" id="IPR050325">
    <property type="entry name" value="Prot/Nucl_acid_deglycase"/>
</dbReference>
<gene>
    <name evidence="6" type="primary">LOC105427177</name>
</gene>
<dbReference type="CDD" id="cd03135">
    <property type="entry name" value="GATase1_DJ-1"/>
    <property type="match status" value="1"/>
</dbReference>
<dbReference type="NCBIfam" id="TIGR01383">
    <property type="entry name" value="not_thiJ"/>
    <property type="match status" value="1"/>
</dbReference>
<evidence type="ECO:0000313" key="6">
    <source>
        <dbReference type="RefSeq" id="XP_011637116.1"/>
    </source>
</evidence>
<dbReference type="PANTHER" id="PTHR48094:SF12">
    <property type="entry name" value="PARKINSON DISEASE PROTEIN 7 HOMOLOG"/>
    <property type="match status" value="1"/>
</dbReference>
<name>A0A6I9W579_9HYME</name>
<dbReference type="InterPro" id="IPR006287">
    <property type="entry name" value="DJ-1"/>
</dbReference>
<comment type="subcellular location">
    <subcellularLocation>
        <location evidence="1">Cytoplasm</location>
    </subcellularLocation>
</comment>
<keyword evidence="5" id="KW-1185">Reference proteome</keyword>
<evidence type="ECO:0000313" key="5">
    <source>
        <dbReference type="Proteomes" id="UP000504615"/>
    </source>
</evidence>